<comment type="cofactor">
    <cofactor evidence="7">
        <name>heme</name>
        <dbReference type="ChEBI" id="CHEBI:30413"/>
    </cofactor>
</comment>
<keyword evidence="6 8" id="KW-0503">Monooxygenase</keyword>
<dbReference type="PRINTS" id="PR00463">
    <property type="entry name" value="EP450I"/>
</dbReference>
<keyword evidence="3 7" id="KW-0479">Metal-binding</keyword>
<dbReference type="Gene3D" id="1.10.630.10">
    <property type="entry name" value="Cytochrome P450"/>
    <property type="match status" value="1"/>
</dbReference>
<keyword evidence="9" id="KW-1133">Transmembrane helix</keyword>
<gene>
    <name evidence="10" type="primary">CYP82A3_21</name>
    <name evidence="10" type="ORF">CK203_086862</name>
</gene>
<evidence type="ECO:0000313" key="11">
    <source>
        <dbReference type="Proteomes" id="UP000288805"/>
    </source>
</evidence>
<dbReference type="AlphaFoldDB" id="A0A438ERV4"/>
<proteinExistence type="inferred from homology"/>
<sequence length="525" mass="58943">MDFLLQCLNPVMVGAFAILVLSYHLLLWRSGAGKSRMAPEASGAWPIIGHLHLLGGSKNLPHLLFGTMADKYGPVFSIRMGLKRAVIVSSWEMAKECFTTHDLALASRPELVAAKYLGYNYAMFGLSPHGAYWREVRKIATLELLSNRRLELLKNVRISEVETCMKELYELWAKKKSEAGVVLVDMKQWFGHLSLNVILKMVVGKRYFGYAAESKEKGAQQCQKAIREFFRLMGLFVVSDAIPFLGWLDVGGHVKAMKKTAKELDGITQEWLEEHRRRKDSGEADGDQDFMDVMLSILGGRDTTDYDADTINKATSLVMIGGGADTTSGTLTWAVSLLLNNPHILRKAQEELDAHVGKERLVNEMDISKLVYLQAIVKETLRLNPIAPLSGPREFIQDSILGGYHISKGTRLILNLTKIQRDPRVWLNPMEFQPDRFLTTHKDVDVRGKHFELTPFGGGRRICPGIVFALQVLHLTLANFLHRFQLSTPSNAPVDMSEDFGLTNIKSTPLEVLISPRLASYDLYE</sequence>
<keyword evidence="9" id="KW-0472">Membrane</keyword>
<dbReference type="FunFam" id="1.10.630.10:FF:000026">
    <property type="entry name" value="Cytochrome P450 82C4"/>
    <property type="match status" value="1"/>
</dbReference>
<evidence type="ECO:0000256" key="6">
    <source>
        <dbReference type="ARBA" id="ARBA00023033"/>
    </source>
</evidence>
<dbReference type="GO" id="GO:0016705">
    <property type="term" value="F:oxidoreductase activity, acting on paired donors, with incorporation or reduction of molecular oxygen"/>
    <property type="evidence" value="ECO:0007669"/>
    <property type="project" value="InterPro"/>
</dbReference>
<evidence type="ECO:0000313" key="10">
    <source>
        <dbReference type="EMBL" id="RVW50471.1"/>
    </source>
</evidence>
<evidence type="ECO:0000256" key="2">
    <source>
        <dbReference type="ARBA" id="ARBA00022617"/>
    </source>
</evidence>
<name>A0A438ERV4_VITVI</name>
<dbReference type="InterPro" id="IPR017972">
    <property type="entry name" value="Cyt_P450_CS"/>
</dbReference>
<keyword evidence="9" id="KW-0812">Transmembrane</keyword>
<feature type="binding site" description="axial binding residue" evidence="7">
    <location>
        <position position="463"/>
    </location>
    <ligand>
        <name>heme</name>
        <dbReference type="ChEBI" id="CHEBI:30413"/>
    </ligand>
    <ligandPart>
        <name>Fe</name>
        <dbReference type="ChEBI" id="CHEBI:18248"/>
    </ligandPart>
</feature>
<dbReference type="CDD" id="cd20654">
    <property type="entry name" value="CYP82"/>
    <property type="match status" value="1"/>
</dbReference>
<keyword evidence="5 7" id="KW-0408">Iron</keyword>
<keyword evidence="2 7" id="KW-0349">Heme</keyword>
<dbReference type="PROSITE" id="PS00086">
    <property type="entry name" value="CYTOCHROME_P450"/>
    <property type="match status" value="1"/>
</dbReference>
<comment type="caution">
    <text evidence="10">The sequence shown here is derived from an EMBL/GenBank/DDBJ whole genome shotgun (WGS) entry which is preliminary data.</text>
</comment>
<protein>
    <submittedName>
        <fullName evidence="10">Cytochrome P450 82A3</fullName>
    </submittedName>
</protein>
<evidence type="ECO:0000256" key="3">
    <source>
        <dbReference type="ARBA" id="ARBA00022723"/>
    </source>
</evidence>
<dbReference type="SUPFAM" id="SSF48264">
    <property type="entry name" value="Cytochrome P450"/>
    <property type="match status" value="1"/>
</dbReference>
<accession>A0A438ERV4</accession>
<dbReference type="InterPro" id="IPR036396">
    <property type="entry name" value="Cyt_P450_sf"/>
</dbReference>
<reference evidence="10 11" key="1">
    <citation type="journal article" date="2018" name="PLoS Genet.">
        <title>Population sequencing reveals clonal diversity and ancestral inbreeding in the grapevine cultivar Chardonnay.</title>
        <authorList>
            <person name="Roach M.J."/>
            <person name="Johnson D.L."/>
            <person name="Bohlmann J."/>
            <person name="van Vuuren H.J."/>
            <person name="Jones S.J."/>
            <person name="Pretorius I.S."/>
            <person name="Schmidt S.A."/>
            <person name="Borneman A.R."/>
        </authorList>
    </citation>
    <scope>NUCLEOTIDE SEQUENCE [LARGE SCALE GENOMIC DNA]</scope>
    <source>
        <strain evidence="11">cv. Chardonnay</strain>
        <tissue evidence="10">Leaf</tissue>
    </source>
</reference>
<evidence type="ECO:0000256" key="4">
    <source>
        <dbReference type="ARBA" id="ARBA00023002"/>
    </source>
</evidence>
<dbReference type="InterPro" id="IPR001128">
    <property type="entry name" value="Cyt_P450"/>
</dbReference>
<dbReference type="EMBL" id="QGNW01001197">
    <property type="protein sequence ID" value="RVW50471.1"/>
    <property type="molecule type" value="Genomic_DNA"/>
</dbReference>
<evidence type="ECO:0000256" key="9">
    <source>
        <dbReference type="SAM" id="Phobius"/>
    </source>
</evidence>
<evidence type="ECO:0000256" key="1">
    <source>
        <dbReference type="ARBA" id="ARBA00010617"/>
    </source>
</evidence>
<dbReference type="Pfam" id="PF00067">
    <property type="entry name" value="p450"/>
    <property type="match status" value="1"/>
</dbReference>
<dbReference type="GO" id="GO:0005506">
    <property type="term" value="F:iron ion binding"/>
    <property type="evidence" value="ECO:0007669"/>
    <property type="project" value="InterPro"/>
</dbReference>
<dbReference type="GO" id="GO:0004497">
    <property type="term" value="F:monooxygenase activity"/>
    <property type="evidence" value="ECO:0007669"/>
    <property type="project" value="UniProtKB-KW"/>
</dbReference>
<dbReference type="PRINTS" id="PR00385">
    <property type="entry name" value="P450"/>
</dbReference>
<comment type="similarity">
    <text evidence="1 8">Belongs to the cytochrome P450 family.</text>
</comment>
<feature type="transmembrane region" description="Helical" evidence="9">
    <location>
        <begin position="12"/>
        <end position="28"/>
    </location>
</feature>
<feature type="transmembrane region" description="Helical" evidence="9">
    <location>
        <begin position="229"/>
        <end position="248"/>
    </location>
</feature>
<evidence type="ECO:0000256" key="5">
    <source>
        <dbReference type="ARBA" id="ARBA00023004"/>
    </source>
</evidence>
<dbReference type="InterPro" id="IPR002401">
    <property type="entry name" value="Cyt_P450_E_grp-I"/>
</dbReference>
<dbReference type="PANTHER" id="PTHR47947">
    <property type="entry name" value="CYTOCHROME P450 82C3-RELATED"/>
    <property type="match status" value="1"/>
</dbReference>
<organism evidence="10 11">
    <name type="scientific">Vitis vinifera</name>
    <name type="common">Grape</name>
    <dbReference type="NCBI Taxonomy" id="29760"/>
    <lineage>
        <taxon>Eukaryota</taxon>
        <taxon>Viridiplantae</taxon>
        <taxon>Streptophyta</taxon>
        <taxon>Embryophyta</taxon>
        <taxon>Tracheophyta</taxon>
        <taxon>Spermatophyta</taxon>
        <taxon>Magnoliopsida</taxon>
        <taxon>eudicotyledons</taxon>
        <taxon>Gunneridae</taxon>
        <taxon>Pentapetalae</taxon>
        <taxon>rosids</taxon>
        <taxon>Vitales</taxon>
        <taxon>Vitaceae</taxon>
        <taxon>Viteae</taxon>
        <taxon>Vitis</taxon>
    </lineage>
</organism>
<evidence type="ECO:0000256" key="8">
    <source>
        <dbReference type="RuleBase" id="RU000461"/>
    </source>
</evidence>
<evidence type="ECO:0000256" key="7">
    <source>
        <dbReference type="PIRSR" id="PIRSR602401-1"/>
    </source>
</evidence>
<dbReference type="InterPro" id="IPR050651">
    <property type="entry name" value="Plant_Cytochrome_P450_Monoox"/>
</dbReference>
<dbReference type="Proteomes" id="UP000288805">
    <property type="component" value="Unassembled WGS sequence"/>
</dbReference>
<keyword evidence="4 8" id="KW-0560">Oxidoreductase</keyword>
<dbReference type="GO" id="GO:0020037">
    <property type="term" value="F:heme binding"/>
    <property type="evidence" value="ECO:0007669"/>
    <property type="project" value="InterPro"/>
</dbReference>
<dbReference type="PANTHER" id="PTHR47947:SF39">
    <property type="entry name" value="CYTOCHROME P450"/>
    <property type="match status" value="1"/>
</dbReference>